<name>A0A1M4Z8A9_9CLOT</name>
<dbReference type="Proteomes" id="UP000184245">
    <property type="component" value="Unassembled WGS sequence"/>
</dbReference>
<dbReference type="Gene3D" id="3.30.70.120">
    <property type="match status" value="1"/>
</dbReference>
<feature type="transmembrane region" description="Helical" evidence="6">
    <location>
        <begin position="82"/>
        <end position="103"/>
    </location>
</feature>
<feature type="domain" description="DUF2179" evidence="7">
    <location>
        <begin position="224"/>
        <end position="277"/>
    </location>
</feature>
<dbReference type="RefSeq" id="WP_242946772.1">
    <property type="nucleotide sequence ID" value="NZ_FQVI01000014.1"/>
</dbReference>
<evidence type="ECO:0000256" key="3">
    <source>
        <dbReference type="ARBA" id="ARBA00022692"/>
    </source>
</evidence>
<sequence length="291" mass="32482">MLKKITAKNILLLALSCIICSIAVNWVALPNGFVVTGITGLAMTVSEFTGIHYALINYVMVGVVLIITWVKMDKEEVSSILFLSVLYPAVLWAMSYFSVHIIFDDKLIAVAFFGVLLGIGTGIAFRLGFSFGGTDTIGKLLKHTALKQIPLKTILLLVDGTILLIMLTAFSLDAVAYAFVGQLIYVNSMNFVLFNMGPKLYEIQLICNAPHSIEQFIIEDIQKSVTIHQVVGGYTKETKTQIDCVCTSKEYVKLREFVKKEEIDCFMKVFPLMHVFGQDKDFLKIKQEIIE</sequence>
<organism evidence="8 9">
    <name type="scientific">Lactonifactor longoviformis DSM 17459</name>
    <dbReference type="NCBI Taxonomy" id="1122155"/>
    <lineage>
        <taxon>Bacteria</taxon>
        <taxon>Bacillati</taxon>
        <taxon>Bacillota</taxon>
        <taxon>Clostridia</taxon>
        <taxon>Eubacteriales</taxon>
        <taxon>Clostridiaceae</taxon>
        <taxon>Lactonifactor</taxon>
    </lineage>
</organism>
<protein>
    <submittedName>
        <fullName evidence="8">Uncharacterized membrane-anchored protein YitT, contains DUF161 and DUF2179 domains</fullName>
    </submittedName>
</protein>
<dbReference type="Pfam" id="PF10035">
    <property type="entry name" value="DUF2179"/>
    <property type="match status" value="1"/>
</dbReference>
<evidence type="ECO:0000256" key="5">
    <source>
        <dbReference type="ARBA" id="ARBA00023136"/>
    </source>
</evidence>
<evidence type="ECO:0000259" key="7">
    <source>
        <dbReference type="Pfam" id="PF10035"/>
    </source>
</evidence>
<evidence type="ECO:0000313" key="9">
    <source>
        <dbReference type="Proteomes" id="UP000184245"/>
    </source>
</evidence>
<dbReference type="EMBL" id="FQVI01000014">
    <property type="protein sequence ID" value="SHF13992.1"/>
    <property type="molecule type" value="Genomic_DNA"/>
</dbReference>
<dbReference type="InterPro" id="IPR015867">
    <property type="entry name" value="N-reg_PII/ATP_PRibTrfase_C"/>
</dbReference>
<dbReference type="Pfam" id="PF02588">
    <property type="entry name" value="YitT_membrane"/>
    <property type="match status" value="1"/>
</dbReference>
<keyword evidence="2" id="KW-1003">Cell membrane</keyword>
<proteinExistence type="predicted"/>
<feature type="transmembrane region" description="Helical" evidence="6">
    <location>
        <begin position="109"/>
        <end position="129"/>
    </location>
</feature>
<feature type="transmembrane region" description="Helical" evidence="6">
    <location>
        <begin position="12"/>
        <end position="30"/>
    </location>
</feature>
<dbReference type="InterPro" id="IPR003740">
    <property type="entry name" value="YitT"/>
</dbReference>
<dbReference type="PANTHER" id="PTHR33545:SF5">
    <property type="entry name" value="UPF0750 MEMBRANE PROTEIN YITT"/>
    <property type="match status" value="1"/>
</dbReference>
<evidence type="ECO:0000256" key="4">
    <source>
        <dbReference type="ARBA" id="ARBA00022989"/>
    </source>
</evidence>
<keyword evidence="3 6" id="KW-0812">Transmembrane</keyword>
<dbReference type="InterPro" id="IPR019264">
    <property type="entry name" value="DUF2179"/>
</dbReference>
<reference evidence="8 9" key="1">
    <citation type="submission" date="2016-11" db="EMBL/GenBank/DDBJ databases">
        <authorList>
            <person name="Jaros S."/>
            <person name="Januszkiewicz K."/>
            <person name="Wedrychowicz H."/>
        </authorList>
    </citation>
    <scope>NUCLEOTIDE SEQUENCE [LARGE SCALE GENOMIC DNA]</scope>
    <source>
        <strain evidence="8 9">DSM 17459</strain>
    </source>
</reference>
<dbReference type="GO" id="GO:0005886">
    <property type="term" value="C:plasma membrane"/>
    <property type="evidence" value="ECO:0007669"/>
    <property type="project" value="UniProtKB-SubCell"/>
</dbReference>
<keyword evidence="9" id="KW-1185">Reference proteome</keyword>
<evidence type="ECO:0000256" key="6">
    <source>
        <dbReference type="SAM" id="Phobius"/>
    </source>
</evidence>
<dbReference type="PANTHER" id="PTHR33545">
    <property type="entry name" value="UPF0750 MEMBRANE PROTEIN YITT-RELATED"/>
    <property type="match status" value="1"/>
</dbReference>
<dbReference type="STRING" id="1122155.SAMN02745158_02644"/>
<feature type="transmembrane region" description="Helical" evidence="6">
    <location>
        <begin position="50"/>
        <end position="70"/>
    </location>
</feature>
<gene>
    <name evidence="8" type="ORF">SAMN02745158_02644</name>
</gene>
<keyword evidence="5 6" id="KW-0472">Membrane</keyword>
<accession>A0A1M4Z8A9</accession>
<dbReference type="InterPro" id="IPR051461">
    <property type="entry name" value="UPF0750_membrane"/>
</dbReference>
<feature type="transmembrane region" description="Helical" evidence="6">
    <location>
        <begin position="176"/>
        <end position="194"/>
    </location>
</feature>
<evidence type="ECO:0000313" key="8">
    <source>
        <dbReference type="EMBL" id="SHF13992.1"/>
    </source>
</evidence>
<keyword evidence="4 6" id="KW-1133">Transmembrane helix</keyword>
<feature type="transmembrane region" description="Helical" evidence="6">
    <location>
        <begin position="149"/>
        <end position="170"/>
    </location>
</feature>
<dbReference type="AlphaFoldDB" id="A0A1M4Z8A9"/>
<comment type="subcellular location">
    <subcellularLocation>
        <location evidence="1">Cell membrane</location>
        <topology evidence="1">Multi-pass membrane protein</topology>
    </subcellularLocation>
</comment>
<evidence type="ECO:0000256" key="1">
    <source>
        <dbReference type="ARBA" id="ARBA00004651"/>
    </source>
</evidence>
<evidence type="ECO:0000256" key="2">
    <source>
        <dbReference type="ARBA" id="ARBA00022475"/>
    </source>
</evidence>